<name>A0A504JEB5_9FLAO</name>
<dbReference type="GO" id="GO:0016788">
    <property type="term" value="F:hydrolase activity, acting on ester bonds"/>
    <property type="evidence" value="ECO:0007669"/>
    <property type="project" value="TreeGrafter"/>
</dbReference>
<proteinExistence type="inferred from homology"/>
<keyword evidence="2 4" id="KW-0378">Hydrolase</keyword>
<dbReference type="AlphaFoldDB" id="A0A504JEB5"/>
<organism evidence="4 5">
    <name type="scientific">Aquimarina algicola</name>
    <dbReference type="NCBI Taxonomy" id="2589995"/>
    <lineage>
        <taxon>Bacteria</taxon>
        <taxon>Pseudomonadati</taxon>
        <taxon>Bacteroidota</taxon>
        <taxon>Flavobacteriia</taxon>
        <taxon>Flavobacteriales</taxon>
        <taxon>Flavobacteriaceae</taxon>
        <taxon>Aquimarina</taxon>
    </lineage>
</organism>
<keyword evidence="5" id="KW-1185">Reference proteome</keyword>
<dbReference type="Proteomes" id="UP000315540">
    <property type="component" value="Unassembled WGS sequence"/>
</dbReference>
<dbReference type="InterPro" id="IPR029058">
    <property type="entry name" value="AB_hydrolase_fold"/>
</dbReference>
<evidence type="ECO:0000313" key="4">
    <source>
        <dbReference type="EMBL" id="TPN86785.1"/>
    </source>
</evidence>
<dbReference type="EMBL" id="VFWZ01000002">
    <property type="protein sequence ID" value="TPN86785.1"/>
    <property type="molecule type" value="Genomic_DNA"/>
</dbReference>
<dbReference type="OrthoDB" id="9784036at2"/>
<feature type="coiled-coil region" evidence="3">
    <location>
        <begin position="20"/>
        <end position="54"/>
    </location>
</feature>
<gene>
    <name evidence="4" type="ORF">FHK87_04060</name>
</gene>
<dbReference type="SUPFAM" id="SSF53474">
    <property type="entry name" value="alpha/beta-Hydrolases"/>
    <property type="match status" value="1"/>
</dbReference>
<dbReference type="PANTHER" id="PTHR40841:SF2">
    <property type="entry name" value="SIDEROPHORE-DEGRADING ESTERASE (EUROFUNG)"/>
    <property type="match status" value="1"/>
</dbReference>
<comment type="caution">
    <text evidence="4">The sequence shown here is derived from an EMBL/GenBank/DDBJ whole genome shotgun (WGS) entry which is preliminary data.</text>
</comment>
<evidence type="ECO:0000256" key="2">
    <source>
        <dbReference type="ARBA" id="ARBA00022801"/>
    </source>
</evidence>
<keyword evidence="3" id="KW-0175">Coiled coil</keyword>
<evidence type="ECO:0000256" key="3">
    <source>
        <dbReference type="SAM" id="Coils"/>
    </source>
</evidence>
<dbReference type="PANTHER" id="PTHR40841">
    <property type="entry name" value="SIDEROPHORE TRIACETYLFUSARININE C ESTERASE"/>
    <property type="match status" value="1"/>
</dbReference>
<dbReference type="Gene3D" id="3.40.50.1820">
    <property type="entry name" value="alpha/beta hydrolase"/>
    <property type="match status" value="1"/>
</dbReference>
<dbReference type="RefSeq" id="WP_140590117.1">
    <property type="nucleotide sequence ID" value="NZ_VFWZ01000002.1"/>
</dbReference>
<dbReference type="PROSITE" id="PS51257">
    <property type="entry name" value="PROKAR_LIPOPROTEIN"/>
    <property type="match status" value="1"/>
</dbReference>
<evidence type="ECO:0000313" key="5">
    <source>
        <dbReference type="Proteomes" id="UP000315540"/>
    </source>
</evidence>
<protein>
    <submittedName>
        <fullName evidence="4">Alpha/beta hydrolase</fullName>
    </submittedName>
</protein>
<accession>A0A504JEB5</accession>
<dbReference type="InterPro" id="IPR000801">
    <property type="entry name" value="Esterase-like"/>
</dbReference>
<sequence>MKIQYQHIIILFLVLVFTGCKNDSKEINALRIKNELLEKQLKEAKEQSKTIEYQKNNTSVALPNTTVKEITSKFNGQKYKIKIQFPRGYKDDSREEYPVLYVIDAETNFGGVGYIVQRLIKDKLIPQIIVVGIAYDTDYKTFYKLRSRDLTPVEDNKLKIGGAKKPDPTGGASEFCDFLEKELFPFIEGNFNVKKQDRALYGHSYGGLFGSYVLLEKSHLFNKYILLGSSLWYKSNLLISQVKHKELNINQTKLYMGSGELEGRIDDLQTTFIALLKAKKLKDLDIKSEVIDNETHRTIFGVGFTNGLRFVYSK</sequence>
<dbReference type="InterPro" id="IPR052558">
    <property type="entry name" value="Siderophore_Hydrolase_D"/>
</dbReference>
<comment type="similarity">
    <text evidence="1">Belongs to the esterase D family.</text>
</comment>
<reference evidence="4 5" key="1">
    <citation type="submission" date="2019-06" db="EMBL/GenBank/DDBJ databases">
        <authorList>
            <person name="Meng X."/>
        </authorList>
    </citation>
    <scope>NUCLEOTIDE SEQUENCE [LARGE SCALE GENOMIC DNA]</scope>
    <source>
        <strain evidence="4 5">M625</strain>
    </source>
</reference>
<evidence type="ECO:0000256" key="1">
    <source>
        <dbReference type="ARBA" id="ARBA00005622"/>
    </source>
</evidence>
<dbReference type="Pfam" id="PF00756">
    <property type="entry name" value="Esterase"/>
    <property type="match status" value="1"/>
</dbReference>